<accession>X0XJV5</accession>
<evidence type="ECO:0000256" key="1">
    <source>
        <dbReference type="SAM" id="MobiDB-lite"/>
    </source>
</evidence>
<evidence type="ECO:0000313" key="2">
    <source>
        <dbReference type="EMBL" id="GAG43434.1"/>
    </source>
</evidence>
<dbReference type="AlphaFoldDB" id="X0XJV5"/>
<protein>
    <submittedName>
        <fullName evidence="2">Uncharacterized protein</fullName>
    </submittedName>
</protein>
<reference evidence="2" key="1">
    <citation type="journal article" date="2014" name="Front. Microbiol.">
        <title>High frequency of phylogenetically diverse reductive dehalogenase-homologous genes in deep subseafloor sedimentary metagenomes.</title>
        <authorList>
            <person name="Kawai M."/>
            <person name="Futagami T."/>
            <person name="Toyoda A."/>
            <person name="Takaki Y."/>
            <person name="Nishi S."/>
            <person name="Hori S."/>
            <person name="Arai W."/>
            <person name="Tsubouchi T."/>
            <person name="Morono Y."/>
            <person name="Uchiyama I."/>
            <person name="Ito T."/>
            <person name="Fujiyama A."/>
            <person name="Inagaki F."/>
            <person name="Takami H."/>
        </authorList>
    </citation>
    <scope>NUCLEOTIDE SEQUENCE</scope>
    <source>
        <strain evidence="2">Expedition CK06-06</strain>
    </source>
</reference>
<feature type="non-terminal residue" evidence="2">
    <location>
        <position position="156"/>
    </location>
</feature>
<dbReference type="EMBL" id="BARS01053863">
    <property type="protein sequence ID" value="GAG43434.1"/>
    <property type="molecule type" value="Genomic_DNA"/>
</dbReference>
<feature type="region of interest" description="Disordered" evidence="1">
    <location>
        <begin position="1"/>
        <end position="25"/>
    </location>
</feature>
<gene>
    <name evidence="2" type="ORF">S01H1_79840</name>
</gene>
<organism evidence="2">
    <name type="scientific">marine sediment metagenome</name>
    <dbReference type="NCBI Taxonomy" id="412755"/>
    <lineage>
        <taxon>unclassified sequences</taxon>
        <taxon>metagenomes</taxon>
        <taxon>ecological metagenomes</taxon>
    </lineage>
</organism>
<name>X0XJV5_9ZZZZ</name>
<feature type="compositionally biased region" description="Basic and acidic residues" evidence="1">
    <location>
        <begin position="16"/>
        <end position="25"/>
    </location>
</feature>
<comment type="caution">
    <text evidence="2">The sequence shown here is derived from an EMBL/GenBank/DDBJ whole genome shotgun (WGS) entry which is preliminary data.</text>
</comment>
<sequence>MMATTSTIARPAPTDTKSRKTSPRERAKFWCDELKSSNKMLQKCHKQGVKVVKRFLDDRDTVAGSAVEISDGSFRLNLFNSNVSTLQDMLYSTLPQVETSRTNADANDDVARVAAETMERLLNLHIADNGQDYDSVLRSVLQDRLLPGLGCARVRY</sequence>
<proteinExistence type="predicted"/>